<evidence type="ECO:0000313" key="2">
    <source>
        <dbReference type="EMBL" id="GAA4147930.1"/>
    </source>
</evidence>
<dbReference type="EMBL" id="BAABDO010000069">
    <property type="protein sequence ID" value="GAA4147930.1"/>
    <property type="molecule type" value="Genomic_DNA"/>
</dbReference>
<feature type="region of interest" description="Disordered" evidence="1">
    <location>
        <begin position="96"/>
        <end position="120"/>
    </location>
</feature>
<comment type="caution">
    <text evidence="2">The sequence shown here is derived from an EMBL/GenBank/DDBJ whole genome shotgun (WGS) entry which is preliminary data.</text>
</comment>
<keyword evidence="3" id="KW-1185">Reference proteome</keyword>
<evidence type="ECO:0000256" key="1">
    <source>
        <dbReference type="SAM" id="MobiDB-lite"/>
    </source>
</evidence>
<name>A0ABP7Z5W3_9ACTN</name>
<reference evidence="3" key="1">
    <citation type="journal article" date="2019" name="Int. J. Syst. Evol. Microbiol.">
        <title>The Global Catalogue of Microorganisms (GCM) 10K type strain sequencing project: providing services to taxonomists for standard genome sequencing and annotation.</title>
        <authorList>
            <consortium name="The Broad Institute Genomics Platform"/>
            <consortium name="The Broad Institute Genome Sequencing Center for Infectious Disease"/>
            <person name="Wu L."/>
            <person name="Ma J."/>
        </authorList>
    </citation>
    <scope>NUCLEOTIDE SEQUENCE [LARGE SCALE GENOMIC DNA]</scope>
    <source>
        <strain evidence="3">JCM 17316</strain>
    </source>
</reference>
<evidence type="ECO:0000313" key="3">
    <source>
        <dbReference type="Proteomes" id="UP001500266"/>
    </source>
</evidence>
<sequence length="158" mass="16914">MERRRVPVHCPMVRFSGRHLAYAGTGPAGGRSRCARWEAAAIRVSLGGQPFLYAALVDAVATEDLRAGPMAFGEDSEQDVLRSDMVVAEPSCLLRTQRDGPLGSRGVGESPRQFSDRGPKTSLIAARNRSGVVVSAMAFAARPCGWLSRARTVSSVPM</sequence>
<proteinExistence type="predicted"/>
<gene>
    <name evidence="2" type="ORF">GCM10022416_41760</name>
</gene>
<protein>
    <submittedName>
        <fullName evidence="2">Uncharacterized protein</fullName>
    </submittedName>
</protein>
<organism evidence="2 3">
    <name type="scientific">Actinomadura keratinilytica</name>
    <dbReference type="NCBI Taxonomy" id="547461"/>
    <lineage>
        <taxon>Bacteria</taxon>
        <taxon>Bacillati</taxon>
        <taxon>Actinomycetota</taxon>
        <taxon>Actinomycetes</taxon>
        <taxon>Streptosporangiales</taxon>
        <taxon>Thermomonosporaceae</taxon>
        <taxon>Actinomadura</taxon>
    </lineage>
</organism>
<accession>A0ABP7Z5W3</accession>
<dbReference type="Proteomes" id="UP001500266">
    <property type="component" value="Unassembled WGS sequence"/>
</dbReference>